<dbReference type="KEGG" id="mlt:VC82_425"/>
<proteinExistence type="predicted"/>
<dbReference type="Pfam" id="PF14305">
    <property type="entry name" value="ATPgrasp_TupA"/>
    <property type="match status" value="1"/>
</dbReference>
<dbReference type="HOGENOM" id="CLU_056705_0_0_10"/>
<reference evidence="1 2" key="1">
    <citation type="submission" date="2015-03" db="EMBL/GenBank/DDBJ databases">
        <title>Complete genome sequence of Muricauda lutaonensis CC-HSB-11T, isolated from a coastal hot spring.</title>
        <authorList>
            <person name="Kim K.M."/>
        </authorList>
    </citation>
    <scope>NUCLEOTIDE SEQUENCE [LARGE SCALE GENOMIC DNA]</scope>
    <source>
        <strain evidence="1 2">CC-HSB-11</strain>
    </source>
</reference>
<gene>
    <name evidence="1" type="ORF">VC82_425</name>
</gene>
<keyword evidence="1" id="KW-0808">Transferase</keyword>
<keyword evidence="2" id="KW-1185">Reference proteome</keyword>
<name>A0A0D5YQI6_9FLAO</name>
<dbReference type="GO" id="GO:0016740">
    <property type="term" value="F:transferase activity"/>
    <property type="evidence" value="ECO:0007669"/>
    <property type="project" value="UniProtKB-KW"/>
</dbReference>
<evidence type="ECO:0000313" key="1">
    <source>
        <dbReference type="EMBL" id="AKA34106.1"/>
    </source>
</evidence>
<sequence length="299" mass="35546">MLRKIGLGLLKKMKFLPPETYVKIYYEYYTGKKLDLDNPVEFNQKIQWLKVYYKPPILTQLVDKYSVREYVAEKIGKKYLNQLLLVAEKPSEINFDKLPNRFVVKGVHGYNFNLIVKNKEQLNKTKARLKFRKWLAKNQYYRGGLEWAYKNVPRRLIVEKYLEEPGKKTLYDYKFYCFKGMPKFIQVDIDRGYDPKIAFYDLKWNKLPISKGKKGMYEGTVKKPEKLYEMIGLATVLADNFPFVRIDLYFVQQDIYFGEMTFYPGDGRQEFKPDLYNKVFGDYLDLPPIPSGQKFVTSI</sequence>
<dbReference type="PATRIC" id="fig|516051.4.peg.440"/>
<dbReference type="Proteomes" id="UP000032726">
    <property type="component" value="Chromosome"/>
</dbReference>
<dbReference type="InterPro" id="IPR029465">
    <property type="entry name" value="ATPgrasp_TupA"/>
</dbReference>
<protein>
    <submittedName>
        <fullName evidence="1">Glycosyltransferase</fullName>
    </submittedName>
</protein>
<dbReference type="AlphaFoldDB" id="A0A0D5YQI6"/>
<evidence type="ECO:0000313" key="2">
    <source>
        <dbReference type="Proteomes" id="UP000032726"/>
    </source>
</evidence>
<dbReference type="EMBL" id="CP011071">
    <property type="protein sequence ID" value="AKA34106.1"/>
    <property type="molecule type" value="Genomic_DNA"/>
</dbReference>
<organism evidence="1 2">
    <name type="scientific">Flagellimonas lutaonensis</name>
    <dbReference type="NCBI Taxonomy" id="516051"/>
    <lineage>
        <taxon>Bacteria</taxon>
        <taxon>Pseudomonadati</taxon>
        <taxon>Bacteroidota</taxon>
        <taxon>Flavobacteriia</taxon>
        <taxon>Flavobacteriales</taxon>
        <taxon>Flavobacteriaceae</taxon>
        <taxon>Flagellimonas</taxon>
    </lineage>
</organism>
<accession>A0A0D5YQI6</accession>
<dbReference type="STRING" id="516051.VC82_425"/>